<feature type="transmembrane region" description="Helical" evidence="8">
    <location>
        <begin position="203"/>
        <end position="225"/>
    </location>
</feature>
<keyword evidence="5 8" id="KW-0812">Transmembrane</keyword>
<keyword evidence="3 8" id="KW-0813">Transport</keyword>
<dbReference type="InterPro" id="IPR035906">
    <property type="entry name" value="MetI-like_sf"/>
</dbReference>
<dbReference type="PANTHER" id="PTHR43227">
    <property type="entry name" value="BLL4140 PROTEIN"/>
    <property type="match status" value="1"/>
</dbReference>
<dbReference type="InterPro" id="IPR050809">
    <property type="entry name" value="UgpAE/MalFG_permease"/>
</dbReference>
<dbReference type="Pfam" id="PF00528">
    <property type="entry name" value="BPD_transp_1"/>
    <property type="match status" value="1"/>
</dbReference>
<proteinExistence type="inferred from homology"/>
<keyword evidence="4" id="KW-1003">Cell membrane</keyword>
<dbReference type="GO" id="GO:0005886">
    <property type="term" value="C:plasma membrane"/>
    <property type="evidence" value="ECO:0007669"/>
    <property type="project" value="UniProtKB-SubCell"/>
</dbReference>
<dbReference type="PANTHER" id="PTHR43227:SF8">
    <property type="entry name" value="DIACETYLCHITOBIOSE UPTAKE SYSTEM PERMEASE PROTEIN DASB"/>
    <property type="match status" value="1"/>
</dbReference>
<feature type="transmembrane region" description="Helical" evidence="8">
    <location>
        <begin position="308"/>
        <end position="327"/>
    </location>
</feature>
<protein>
    <submittedName>
        <fullName evidence="10">Alpha-glucoside transport system permease protein</fullName>
    </submittedName>
</protein>
<dbReference type="AlphaFoldDB" id="A0A7Z0DY21"/>
<evidence type="ECO:0000256" key="3">
    <source>
        <dbReference type="ARBA" id="ARBA00022448"/>
    </source>
</evidence>
<evidence type="ECO:0000256" key="5">
    <source>
        <dbReference type="ARBA" id="ARBA00022692"/>
    </source>
</evidence>
<dbReference type="EMBL" id="JACBZV010000003">
    <property type="protein sequence ID" value="NYJ11454.1"/>
    <property type="molecule type" value="Genomic_DNA"/>
</dbReference>
<organism evidence="10 11">
    <name type="scientific">Rhizobium leguminosarum</name>
    <dbReference type="NCBI Taxonomy" id="384"/>
    <lineage>
        <taxon>Bacteria</taxon>
        <taxon>Pseudomonadati</taxon>
        <taxon>Pseudomonadota</taxon>
        <taxon>Alphaproteobacteria</taxon>
        <taxon>Hyphomicrobiales</taxon>
        <taxon>Rhizobiaceae</taxon>
        <taxon>Rhizobium/Agrobacterium group</taxon>
        <taxon>Rhizobium</taxon>
    </lineage>
</organism>
<evidence type="ECO:0000256" key="6">
    <source>
        <dbReference type="ARBA" id="ARBA00022989"/>
    </source>
</evidence>
<reference evidence="10 11" key="1">
    <citation type="submission" date="2020-07" db="EMBL/GenBank/DDBJ databases">
        <title>Genomic Encyclopedia of Type Strains, Phase IV (KMG-V): Genome sequencing to study the core and pangenomes of soil and plant-associated prokaryotes.</title>
        <authorList>
            <person name="Whitman W."/>
        </authorList>
    </citation>
    <scope>NUCLEOTIDE SEQUENCE [LARGE SCALE GENOMIC DNA]</scope>
    <source>
        <strain evidence="10 11">SEMIA 4052</strain>
    </source>
</reference>
<keyword evidence="7 8" id="KW-0472">Membrane</keyword>
<comment type="subcellular location">
    <subcellularLocation>
        <location evidence="1 8">Cell membrane</location>
        <topology evidence="1 8">Multi-pass membrane protein</topology>
    </subcellularLocation>
</comment>
<evidence type="ECO:0000256" key="7">
    <source>
        <dbReference type="ARBA" id="ARBA00023136"/>
    </source>
</evidence>
<dbReference type="Proteomes" id="UP000535276">
    <property type="component" value="Unassembled WGS sequence"/>
</dbReference>
<sequence>MLLQIVSALGVVVVAVLACSAYFYFSNKILDLALPVKDGDIRAASRNLNRRALVRPWLFVGPALFLLVVYLVYPVVATFILSFYDRAGEQFVGVANYQWALGDREFRQSIFNNILWLAVVPAACTFFGLVIAVMTDRIWWGNIAKSIVFMPMAISFVGASVIWKFIYEYRGGNDVQIGLLNAIVQTFGGTPEVWISVPFWNNFFLMVILIWIQTGFAMVILSAALRGIPEETIEAAVIDGANGWQIFWRIMVPQVWGSIAVVWTTITILVLKVFDIVLTMTNGQWQSMVLANLMFNWLFRGGGDSGRSAVIAIIIMLAVTPIMVWNVRRANRELKGH</sequence>
<feature type="transmembrane region" description="Helical" evidence="8">
    <location>
        <begin position="147"/>
        <end position="166"/>
    </location>
</feature>
<dbReference type="GO" id="GO:0055085">
    <property type="term" value="P:transmembrane transport"/>
    <property type="evidence" value="ECO:0007669"/>
    <property type="project" value="InterPro"/>
</dbReference>
<evidence type="ECO:0000313" key="11">
    <source>
        <dbReference type="Proteomes" id="UP000535276"/>
    </source>
</evidence>
<dbReference type="InterPro" id="IPR000515">
    <property type="entry name" value="MetI-like"/>
</dbReference>
<keyword evidence="6 8" id="KW-1133">Transmembrane helix</keyword>
<comment type="caution">
    <text evidence="10">The sequence shown here is derived from an EMBL/GenBank/DDBJ whole genome shotgun (WGS) entry which is preliminary data.</text>
</comment>
<gene>
    <name evidence="10" type="ORF">GGI64_002505</name>
</gene>
<feature type="transmembrane region" description="Helical" evidence="8">
    <location>
        <begin position="246"/>
        <end position="271"/>
    </location>
</feature>
<accession>A0A7Z0DY21</accession>
<name>A0A7Z0DY21_RHILE</name>
<dbReference type="CDD" id="cd06261">
    <property type="entry name" value="TM_PBP2"/>
    <property type="match status" value="1"/>
</dbReference>
<comment type="similarity">
    <text evidence="2 8">Belongs to the binding-protein-dependent transport system permease family.</text>
</comment>
<feature type="domain" description="ABC transmembrane type-1" evidence="9">
    <location>
        <begin position="110"/>
        <end position="323"/>
    </location>
</feature>
<dbReference type="Gene3D" id="1.10.3720.10">
    <property type="entry name" value="MetI-like"/>
    <property type="match status" value="1"/>
</dbReference>
<evidence type="ECO:0000256" key="2">
    <source>
        <dbReference type="ARBA" id="ARBA00009306"/>
    </source>
</evidence>
<feature type="transmembrane region" description="Helical" evidence="8">
    <location>
        <begin position="114"/>
        <end position="135"/>
    </location>
</feature>
<dbReference type="RefSeq" id="WP_012556623.1">
    <property type="nucleotide sequence ID" value="NZ_JACBZV010000003.1"/>
</dbReference>
<dbReference type="SUPFAM" id="SSF161098">
    <property type="entry name" value="MetI-like"/>
    <property type="match status" value="1"/>
</dbReference>
<feature type="transmembrane region" description="Helical" evidence="8">
    <location>
        <begin position="57"/>
        <end position="84"/>
    </location>
</feature>
<evidence type="ECO:0000256" key="4">
    <source>
        <dbReference type="ARBA" id="ARBA00022475"/>
    </source>
</evidence>
<dbReference type="PROSITE" id="PS50928">
    <property type="entry name" value="ABC_TM1"/>
    <property type="match status" value="1"/>
</dbReference>
<evidence type="ECO:0000259" key="9">
    <source>
        <dbReference type="PROSITE" id="PS50928"/>
    </source>
</evidence>
<feature type="transmembrane region" description="Helical" evidence="8">
    <location>
        <begin position="6"/>
        <end position="25"/>
    </location>
</feature>
<evidence type="ECO:0000313" key="10">
    <source>
        <dbReference type="EMBL" id="NYJ11454.1"/>
    </source>
</evidence>
<evidence type="ECO:0000256" key="8">
    <source>
        <dbReference type="RuleBase" id="RU363032"/>
    </source>
</evidence>
<evidence type="ECO:0000256" key="1">
    <source>
        <dbReference type="ARBA" id="ARBA00004651"/>
    </source>
</evidence>